<reference evidence="1 2" key="1">
    <citation type="submission" date="2022-04" db="EMBL/GenBank/DDBJ databases">
        <title>Positive selection, recombination, and allopatry shape intraspecific diversity of widespread and dominant cyanobacteria.</title>
        <authorList>
            <person name="Wei J."/>
            <person name="Shu W."/>
            <person name="Hu C."/>
        </authorList>
    </citation>
    <scope>NUCLEOTIDE SEQUENCE [LARGE SCALE GENOMIC DNA]</scope>
    <source>
        <strain evidence="1 2">GB2-A5</strain>
    </source>
</reference>
<organism evidence="1 2">
    <name type="scientific">Funiculus sociatus GB2-A5</name>
    <dbReference type="NCBI Taxonomy" id="2933946"/>
    <lineage>
        <taxon>Bacteria</taxon>
        <taxon>Bacillati</taxon>
        <taxon>Cyanobacteriota</taxon>
        <taxon>Cyanophyceae</taxon>
        <taxon>Coleofasciculales</taxon>
        <taxon>Coleofasciculaceae</taxon>
        <taxon>Funiculus</taxon>
    </lineage>
</organism>
<evidence type="ECO:0000313" key="2">
    <source>
        <dbReference type="Proteomes" id="UP001442494"/>
    </source>
</evidence>
<keyword evidence="2" id="KW-1185">Reference proteome</keyword>
<gene>
    <name evidence="1" type="ORF">NDI37_02710</name>
</gene>
<proteinExistence type="predicted"/>
<comment type="caution">
    <text evidence="1">The sequence shown here is derived from an EMBL/GenBank/DDBJ whole genome shotgun (WGS) entry which is preliminary data.</text>
</comment>
<name>A0ABV0JL02_9CYAN</name>
<accession>A0ABV0JL02</accession>
<sequence length="173" mass="20383">MQPKIVWQQGSNNPDNANNFATIREWWASLADKKIAWRQRIIPQSGDVIELDWETQRFDEVFQLKTPEIRGITLYWHKADEDRERSTTPRKLELDNQRQQIYIYPQSQKELVIRVGIPEIIYQKMELKNPQMQVTAAGENQILTLRDTQQQVEVKVTLSPENLNQLKANILTL</sequence>
<dbReference type="Proteomes" id="UP001442494">
    <property type="component" value="Unassembled WGS sequence"/>
</dbReference>
<evidence type="ECO:0000313" key="1">
    <source>
        <dbReference type="EMBL" id="MEP0863376.1"/>
    </source>
</evidence>
<dbReference type="EMBL" id="JAMPKK010000003">
    <property type="protein sequence ID" value="MEP0863376.1"/>
    <property type="molecule type" value="Genomic_DNA"/>
</dbReference>
<protein>
    <submittedName>
        <fullName evidence="1">Uncharacterized protein</fullName>
    </submittedName>
</protein>
<dbReference type="RefSeq" id="WP_190420555.1">
    <property type="nucleotide sequence ID" value="NZ_JAMPKK010000003.1"/>
</dbReference>